<keyword evidence="5" id="KW-1185">Reference proteome</keyword>
<feature type="compositionally biased region" description="Pro residues" evidence="2">
    <location>
        <begin position="254"/>
        <end position="274"/>
    </location>
</feature>
<accession>A0A2V0P4M7</accession>
<dbReference type="EMBL" id="BDRX01000056">
    <property type="protein sequence ID" value="GBF94818.1"/>
    <property type="molecule type" value="Genomic_DNA"/>
</dbReference>
<dbReference type="Pfam" id="PF08603">
    <property type="entry name" value="CAP_C"/>
    <property type="match status" value="1"/>
</dbReference>
<protein>
    <recommendedName>
        <fullName evidence="3">C-CAP/cofactor C-like domain-containing protein</fullName>
    </recommendedName>
</protein>
<feature type="domain" description="C-CAP/cofactor C-like" evidence="3">
    <location>
        <begin position="362"/>
        <end position="503"/>
    </location>
</feature>
<dbReference type="InterPro" id="IPR018106">
    <property type="entry name" value="CAP_CS_N"/>
</dbReference>
<evidence type="ECO:0000313" key="5">
    <source>
        <dbReference type="Proteomes" id="UP000247498"/>
    </source>
</evidence>
<evidence type="ECO:0000259" key="3">
    <source>
        <dbReference type="PROSITE" id="PS51329"/>
    </source>
</evidence>
<dbReference type="STRING" id="307507.A0A2V0P4M7"/>
<dbReference type="AlphaFoldDB" id="A0A2V0P4M7"/>
<dbReference type="GO" id="GO:0019933">
    <property type="term" value="P:cAMP-mediated signaling"/>
    <property type="evidence" value="ECO:0007669"/>
    <property type="project" value="TreeGrafter"/>
</dbReference>
<dbReference type="GO" id="GO:0007015">
    <property type="term" value="P:actin filament organization"/>
    <property type="evidence" value="ECO:0007669"/>
    <property type="project" value="TreeGrafter"/>
</dbReference>
<comment type="caution">
    <text evidence="4">The sequence shown here is derived from an EMBL/GenBank/DDBJ whole genome shotgun (WGS) entry which is preliminary data.</text>
</comment>
<dbReference type="InterPro" id="IPR016098">
    <property type="entry name" value="CAP/MinC_C"/>
</dbReference>
<dbReference type="PANTHER" id="PTHR10652:SF0">
    <property type="entry name" value="ADENYLYL CYCLASE-ASSOCIATED PROTEIN"/>
    <property type="match status" value="1"/>
</dbReference>
<dbReference type="InParanoid" id="A0A2V0P4M7"/>
<sequence length="526" mass="53065">MGSPLDAVVGRLEAVATRLERLELSAASSSGGVPRAPAAAAAAAPAASSATSAAPAAAGGALAAYDALLSGAGAALSQAGSSVGGDVAKATAHVVAAYQKQRGVLAAAALAKQPSGPELQALLQPVAEEIIGAGKLADDRRSTAFQQLKVAAESLNGLSWLAYSGPSCGMPPPPQHIADSWNSAEFYANKLMMAFKGKDEAQMAWVKGVKELTQALQQFVRTHYPQGLKWNPSGCSIAEAQKQAAAGGGAAAPAAPPAGGPKAPPAAPPPPPPGLLLQDRPEPDSGKAAAGGGGSGMQDVFKQLSSAGGVTAGLRKVTDAMKAKNRADRSGVVPAGAAAAPAAAPAAAAAPAGGKQGPAMGKPSIELQRDRKWVVEHHAGNRAIVIERTDPKHVVYIYNCHDSVVQVRGKVNAVSIDNCRKTGVVFEHVIASCELVNCSGMQVQCLGTVPTVSVDKCDGCQIFINSEVAAKDFQLVTAKSSEVNLTVVPADPNSDADAVEHAVPEQFISSFQKGKLVTVAASHGGG</sequence>
<dbReference type="InterPro" id="IPR036222">
    <property type="entry name" value="CAP_N_sf"/>
</dbReference>
<dbReference type="Pfam" id="PF21938">
    <property type="entry name" value="CAP_N"/>
    <property type="match status" value="1"/>
</dbReference>
<dbReference type="Gene3D" id="2.160.20.70">
    <property type="match status" value="1"/>
</dbReference>
<dbReference type="PROSITE" id="PS51329">
    <property type="entry name" value="C_CAP_COFACTOR_C"/>
    <property type="match status" value="1"/>
</dbReference>
<dbReference type="InterPro" id="IPR053950">
    <property type="entry name" value="CAP_N"/>
</dbReference>
<dbReference type="FunFam" id="1.25.40.330:FF:000001">
    <property type="entry name" value="Adenylyl cyclase-associated protein"/>
    <property type="match status" value="1"/>
</dbReference>
<dbReference type="InterPro" id="IPR006599">
    <property type="entry name" value="CARP_motif"/>
</dbReference>
<dbReference type="InterPro" id="IPR013912">
    <property type="entry name" value="Adenylate_cyclase-assoc_CAP_C"/>
</dbReference>
<dbReference type="PANTHER" id="PTHR10652">
    <property type="entry name" value="ADENYLYL CYCLASE-ASSOCIATED PROTEIN"/>
    <property type="match status" value="1"/>
</dbReference>
<organism evidence="4 5">
    <name type="scientific">Raphidocelis subcapitata</name>
    <dbReference type="NCBI Taxonomy" id="307507"/>
    <lineage>
        <taxon>Eukaryota</taxon>
        <taxon>Viridiplantae</taxon>
        <taxon>Chlorophyta</taxon>
        <taxon>core chlorophytes</taxon>
        <taxon>Chlorophyceae</taxon>
        <taxon>CS clade</taxon>
        <taxon>Sphaeropleales</taxon>
        <taxon>Selenastraceae</taxon>
        <taxon>Raphidocelis</taxon>
    </lineage>
</organism>
<comment type="similarity">
    <text evidence="1">Belongs to the CAP family.</text>
</comment>
<dbReference type="SMART" id="SM00673">
    <property type="entry name" value="CARP"/>
    <property type="match status" value="2"/>
</dbReference>
<evidence type="ECO:0000256" key="2">
    <source>
        <dbReference type="SAM" id="MobiDB-lite"/>
    </source>
</evidence>
<dbReference type="PROSITE" id="PS01088">
    <property type="entry name" value="CAP_1"/>
    <property type="match status" value="1"/>
</dbReference>
<proteinExistence type="inferred from homology"/>
<dbReference type="OrthoDB" id="1601at2759"/>
<dbReference type="InterPro" id="IPR017901">
    <property type="entry name" value="C-CAP_CF_C-like"/>
</dbReference>
<dbReference type="SUPFAM" id="SSF69340">
    <property type="entry name" value="C-terminal domain of adenylylcyclase associated protein"/>
    <property type="match status" value="1"/>
</dbReference>
<dbReference type="Gene3D" id="1.25.40.330">
    <property type="entry name" value="Adenylate cyclase-associated CAP, N-terminal domain"/>
    <property type="match status" value="1"/>
</dbReference>
<dbReference type="GO" id="GO:0003779">
    <property type="term" value="F:actin binding"/>
    <property type="evidence" value="ECO:0007669"/>
    <property type="project" value="InterPro"/>
</dbReference>
<dbReference type="Proteomes" id="UP000247498">
    <property type="component" value="Unassembled WGS sequence"/>
</dbReference>
<dbReference type="InterPro" id="IPR001837">
    <property type="entry name" value="Adenylate_cyclase-assoc_CAP"/>
</dbReference>
<gene>
    <name evidence="4" type="ORF">Rsub_07990</name>
</gene>
<feature type="region of interest" description="Disordered" evidence="2">
    <location>
        <begin position="247"/>
        <end position="300"/>
    </location>
</feature>
<evidence type="ECO:0000313" key="4">
    <source>
        <dbReference type="EMBL" id="GBF94818.1"/>
    </source>
</evidence>
<dbReference type="FunCoup" id="A0A2V0P4M7">
    <property type="interactions" value="1501"/>
</dbReference>
<reference evidence="4 5" key="1">
    <citation type="journal article" date="2018" name="Sci. Rep.">
        <title>Raphidocelis subcapitata (=Pseudokirchneriella subcapitata) provides an insight into genome evolution and environmental adaptations in the Sphaeropleales.</title>
        <authorList>
            <person name="Suzuki S."/>
            <person name="Yamaguchi H."/>
            <person name="Nakajima N."/>
            <person name="Kawachi M."/>
        </authorList>
    </citation>
    <scope>NUCLEOTIDE SEQUENCE [LARGE SCALE GENOMIC DNA]</scope>
    <source>
        <strain evidence="4 5">NIES-35</strain>
    </source>
</reference>
<dbReference type="SUPFAM" id="SSF101278">
    <property type="entry name" value="N-terminal domain of adenylylcyclase associated protein, CAP"/>
    <property type="match status" value="1"/>
</dbReference>
<name>A0A2V0P4M7_9CHLO</name>
<evidence type="ECO:0000256" key="1">
    <source>
        <dbReference type="ARBA" id="ARBA00007659"/>
    </source>
</evidence>
<dbReference type="InterPro" id="IPR036223">
    <property type="entry name" value="CAP_C_sf"/>
</dbReference>
<dbReference type="GO" id="GO:0005737">
    <property type="term" value="C:cytoplasm"/>
    <property type="evidence" value="ECO:0007669"/>
    <property type="project" value="TreeGrafter"/>
</dbReference>
<dbReference type="GO" id="GO:0008179">
    <property type="term" value="F:adenylate cyclase binding"/>
    <property type="evidence" value="ECO:0007669"/>
    <property type="project" value="TreeGrafter"/>
</dbReference>